<dbReference type="WBParaSite" id="PSAMB.scaffold2378size23513.g17568.t1">
    <property type="protein sequence ID" value="PSAMB.scaffold2378size23513.g17568.t1"/>
    <property type="gene ID" value="PSAMB.scaffold2378size23513.g17568"/>
</dbReference>
<feature type="transmembrane region" description="Helical" evidence="1">
    <location>
        <begin position="182"/>
        <end position="204"/>
    </location>
</feature>
<proteinExistence type="predicted"/>
<dbReference type="Proteomes" id="UP000887566">
    <property type="component" value="Unplaced"/>
</dbReference>
<dbReference type="AlphaFoldDB" id="A0A914VTF4"/>
<protein>
    <submittedName>
        <fullName evidence="3">Uncharacterized protein</fullName>
    </submittedName>
</protein>
<accession>A0A914VTF4</accession>
<organism evidence="2 3">
    <name type="scientific">Plectus sambesii</name>
    <dbReference type="NCBI Taxonomy" id="2011161"/>
    <lineage>
        <taxon>Eukaryota</taxon>
        <taxon>Metazoa</taxon>
        <taxon>Ecdysozoa</taxon>
        <taxon>Nematoda</taxon>
        <taxon>Chromadorea</taxon>
        <taxon>Plectida</taxon>
        <taxon>Plectina</taxon>
        <taxon>Plectoidea</taxon>
        <taxon>Plectidae</taxon>
        <taxon>Plectus</taxon>
    </lineage>
</organism>
<evidence type="ECO:0000256" key="1">
    <source>
        <dbReference type="SAM" id="Phobius"/>
    </source>
</evidence>
<keyword evidence="1" id="KW-0812">Transmembrane</keyword>
<name>A0A914VTF4_9BILA</name>
<reference evidence="3" key="1">
    <citation type="submission" date="2022-11" db="UniProtKB">
        <authorList>
            <consortium name="WormBaseParasite"/>
        </authorList>
    </citation>
    <scope>IDENTIFICATION</scope>
</reference>
<evidence type="ECO:0000313" key="2">
    <source>
        <dbReference type="Proteomes" id="UP000887566"/>
    </source>
</evidence>
<keyword evidence="1" id="KW-0472">Membrane</keyword>
<keyword evidence="1" id="KW-1133">Transmembrane helix</keyword>
<evidence type="ECO:0000313" key="3">
    <source>
        <dbReference type="WBParaSite" id="PSAMB.scaffold2378size23513.g17568.t1"/>
    </source>
</evidence>
<sequence>MLITSTTPKSLGDGNGTATANVTVSSSTPQIYTKEVNVTAGLTLAVTVTSGRLLLYASVCAPPYPGILYLNTTGAEKQFLDTAMLQYLYSNTSNCSPPNKIFDHSDQSKARGFIPTNNADVPNNFNIYTTVFGGSDSNSSSGTLTVGEGDVPVGGTTTTTTTTQLPLSSDNVKTGELTTAEIVLISVGGVALIAIALVIIVMLIRRHKKKQRQSHNFADAGVAGTISQTFID</sequence>
<keyword evidence="2" id="KW-1185">Reference proteome</keyword>